<feature type="chain" id="PRO_5034890167" evidence="2">
    <location>
        <begin position="22"/>
        <end position="365"/>
    </location>
</feature>
<gene>
    <name evidence="3" type="ORF">IFR04_000714</name>
</gene>
<feature type="signal peptide" evidence="2">
    <location>
        <begin position="1"/>
        <end position="21"/>
    </location>
</feature>
<accession>A0A8H8BWH7</accession>
<dbReference type="Proteomes" id="UP000664132">
    <property type="component" value="Unassembled WGS sequence"/>
</dbReference>
<evidence type="ECO:0000256" key="2">
    <source>
        <dbReference type="SAM" id="SignalP"/>
    </source>
</evidence>
<comment type="caution">
    <text evidence="3">The sequence shown here is derived from an EMBL/GenBank/DDBJ whole genome shotgun (WGS) entry which is preliminary data.</text>
</comment>
<evidence type="ECO:0000256" key="1">
    <source>
        <dbReference type="SAM" id="MobiDB-lite"/>
    </source>
</evidence>
<feature type="region of interest" description="Disordered" evidence="1">
    <location>
        <begin position="214"/>
        <end position="266"/>
    </location>
</feature>
<protein>
    <submittedName>
        <fullName evidence="3">Uncharacterized protein</fullName>
    </submittedName>
</protein>
<dbReference type="EMBL" id="JAFJYH010000004">
    <property type="protein sequence ID" value="KAG4426248.1"/>
    <property type="molecule type" value="Genomic_DNA"/>
</dbReference>
<evidence type="ECO:0000313" key="4">
    <source>
        <dbReference type="Proteomes" id="UP000664132"/>
    </source>
</evidence>
<reference evidence="3" key="1">
    <citation type="submission" date="2021-02" db="EMBL/GenBank/DDBJ databases">
        <title>Genome sequence Cadophora malorum strain M34.</title>
        <authorList>
            <person name="Stefanovic E."/>
            <person name="Vu D."/>
            <person name="Scully C."/>
            <person name="Dijksterhuis J."/>
            <person name="Roader J."/>
            <person name="Houbraken J."/>
        </authorList>
    </citation>
    <scope>NUCLEOTIDE SEQUENCE</scope>
    <source>
        <strain evidence="3">M34</strain>
    </source>
</reference>
<feature type="compositionally biased region" description="Basic and acidic residues" evidence="1">
    <location>
        <begin position="352"/>
        <end position="365"/>
    </location>
</feature>
<evidence type="ECO:0000313" key="3">
    <source>
        <dbReference type="EMBL" id="KAG4426248.1"/>
    </source>
</evidence>
<keyword evidence="4" id="KW-1185">Reference proteome</keyword>
<proteinExistence type="predicted"/>
<sequence length="365" mass="38931">MKLKIILPLALLGLQAHCVVPKVSYGYTTECECTEIVTTTVYVIGGCLPAEGTSSAIGTAVTLSPMGFPTSSSTEISSEQATFTDSFTETVSSVTASSVISASTSILFTITTVDESDTFTTVSTSSPNCTYHFPVPLTTQTEEVQFTTTSSEASFTTEVFNISSASTALLNTATDAGQVATTSSFGTPTNSESLTFTPYSSGVTTVATIKEPFSEGPTLTWPSTIEESSSSTPTDAFTPPASPTYGYATRAASNEDEGPTTPRKVRKGRYHAEVHMANSTKETAKLSSAVSRETDSQSAYSFRFVGVGKPSQTGGEEARSAIRSRVMRDFYDRRDNRRRPSTLPEKTSAASQKEDAAQETHRFRV</sequence>
<feature type="compositionally biased region" description="Low complexity" evidence="1">
    <location>
        <begin position="220"/>
        <end position="234"/>
    </location>
</feature>
<dbReference type="AlphaFoldDB" id="A0A8H8BWH7"/>
<name>A0A8H8BWH7_9HELO</name>
<organism evidence="3 4">
    <name type="scientific">Cadophora malorum</name>
    <dbReference type="NCBI Taxonomy" id="108018"/>
    <lineage>
        <taxon>Eukaryota</taxon>
        <taxon>Fungi</taxon>
        <taxon>Dikarya</taxon>
        <taxon>Ascomycota</taxon>
        <taxon>Pezizomycotina</taxon>
        <taxon>Leotiomycetes</taxon>
        <taxon>Helotiales</taxon>
        <taxon>Ploettnerulaceae</taxon>
        <taxon>Cadophora</taxon>
    </lineage>
</organism>
<feature type="region of interest" description="Disordered" evidence="1">
    <location>
        <begin position="328"/>
        <end position="365"/>
    </location>
</feature>
<keyword evidence="2" id="KW-0732">Signal</keyword>